<dbReference type="PROSITE" id="PS00379">
    <property type="entry name" value="CDP_ALCOHOL_P_TRANSF"/>
    <property type="match status" value="1"/>
</dbReference>
<comment type="caution">
    <text evidence="18">The sequence shown here is derived from an EMBL/GenBank/DDBJ whole genome shotgun (WGS) entry which is preliminary data.</text>
</comment>
<keyword evidence="7 16" id="KW-0808">Transferase</keyword>
<dbReference type="AlphaFoldDB" id="A0A2S8FZN5"/>
<feature type="transmembrane region" description="Helical" evidence="17">
    <location>
        <begin position="20"/>
        <end position="50"/>
    </location>
</feature>
<evidence type="ECO:0000256" key="17">
    <source>
        <dbReference type="SAM" id="Phobius"/>
    </source>
</evidence>
<dbReference type="InterPro" id="IPR043130">
    <property type="entry name" value="CDP-OH_PTrfase_TM_dom"/>
</dbReference>
<dbReference type="Gene3D" id="1.20.120.1760">
    <property type="match status" value="1"/>
</dbReference>
<name>A0A2S8FZN5_9BACT</name>
<organism evidence="18 19">
    <name type="scientific">Blastopirellula marina</name>
    <dbReference type="NCBI Taxonomy" id="124"/>
    <lineage>
        <taxon>Bacteria</taxon>
        <taxon>Pseudomonadati</taxon>
        <taxon>Planctomycetota</taxon>
        <taxon>Planctomycetia</taxon>
        <taxon>Pirellulales</taxon>
        <taxon>Pirellulaceae</taxon>
        <taxon>Blastopirellula</taxon>
    </lineage>
</organism>
<dbReference type="GO" id="GO:0016020">
    <property type="term" value="C:membrane"/>
    <property type="evidence" value="ECO:0007669"/>
    <property type="project" value="UniProtKB-SubCell"/>
</dbReference>
<evidence type="ECO:0000256" key="16">
    <source>
        <dbReference type="RuleBase" id="RU003750"/>
    </source>
</evidence>
<evidence type="ECO:0000256" key="14">
    <source>
        <dbReference type="ARBA" id="ARBA00048586"/>
    </source>
</evidence>
<evidence type="ECO:0000256" key="9">
    <source>
        <dbReference type="ARBA" id="ARBA00022989"/>
    </source>
</evidence>
<evidence type="ECO:0000256" key="1">
    <source>
        <dbReference type="ARBA" id="ARBA00004141"/>
    </source>
</evidence>
<dbReference type="GO" id="GO:0008444">
    <property type="term" value="F:CDP-diacylglycerol-glycerol-3-phosphate 3-phosphatidyltransferase activity"/>
    <property type="evidence" value="ECO:0007669"/>
    <property type="project" value="UniProtKB-UniRule"/>
</dbReference>
<keyword evidence="13" id="KW-1208">Phospholipid metabolism</keyword>
<proteinExistence type="inferred from homology"/>
<dbReference type="EC" id="2.7.8.5" evidence="4 15"/>
<keyword evidence="10" id="KW-0443">Lipid metabolism</keyword>
<keyword evidence="12" id="KW-0594">Phospholipid biosynthesis</keyword>
<dbReference type="Proteomes" id="UP000238322">
    <property type="component" value="Unassembled WGS sequence"/>
</dbReference>
<evidence type="ECO:0000313" key="19">
    <source>
        <dbReference type="Proteomes" id="UP000238322"/>
    </source>
</evidence>
<keyword evidence="6" id="KW-0444">Lipid biosynthesis</keyword>
<evidence type="ECO:0000256" key="4">
    <source>
        <dbReference type="ARBA" id="ARBA00013170"/>
    </source>
</evidence>
<comment type="catalytic activity">
    <reaction evidence="14">
        <text>a CDP-1,2-diacyl-sn-glycerol + sn-glycerol 3-phosphate = a 1,2-diacyl-sn-glycero-3-phospho-(1'-sn-glycero-3'-phosphate) + CMP + H(+)</text>
        <dbReference type="Rhea" id="RHEA:12593"/>
        <dbReference type="ChEBI" id="CHEBI:15378"/>
        <dbReference type="ChEBI" id="CHEBI:57597"/>
        <dbReference type="ChEBI" id="CHEBI:58332"/>
        <dbReference type="ChEBI" id="CHEBI:60110"/>
        <dbReference type="ChEBI" id="CHEBI:60377"/>
        <dbReference type="EC" id="2.7.8.5"/>
    </reaction>
</comment>
<evidence type="ECO:0000256" key="8">
    <source>
        <dbReference type="ARBA" id="ARBA00022692"/>
    </source>
</evidence>
<evidence type="ECO:0000256" key="12">
    <source>
        <dbReference type="ARBA" id="ARBA00023209"/>
    </source>
</evidence>
<dbReference type="InterPro" id="IPR048254">
    <property type="entry name" value="CDP_ALCOHOL_P_TRANSF_CS"/>
</dbReference>
<evidence type="ECO:0000313" key="18">
    <source>
        <dbReference type="EMBL" id="PQO37643.1"/>
    </source>
</evidence>
<dbReference type="InterPro" id="IPR000462">
    <property type="entry name" value="CDP-OH_P_trans"/>
</dbReference>
<evidence type="ECO:0000256" key="15">
    <source>
        <dbReference type="NCBIfam" id="TIGR00560"/>
    </source>
</evidence>
<comment type="similarity">
    <text evidence="3 16">Belongs to the CDP-alcohol phosphatidyltransferase class-I family.</text>
</comment>
<dbReference type="PIRSF" id="PIRSF000847">
    <property type="entry name" value="Phos_ph_gly_syn"/>
    <property type="match status" value="1"/>
</dbReference>
<comment type="pathway">
    <text evidence="2">Phospholipid metabolism; phosphatidylglycerol biosynthesis; phosphatidylglycerol from CDP-diacylglycerol: step 1/2.</text>
</comment>
<reference evidence="18 19" key="1">
    <citation type="submission" date="2018-02" db="EMBL/GenBank/DDBJ databases">
        <title>Comparative genomes isolates from brazilian mangrove.</title>
        <authorList>
            <person name="Araujo J.E."/>
            <person name="Taketani R.G."/>
            <person name="Silva M.C.P."/>
            <person name="Loureco M.V."/>
            <person name="Andreote F.D."/>
        </authorList>
    </citation>
    <scope>NUCLEOTIDE SEQUENCE [LARGE SCALE GENOMIC DNA]</scope>
    <source>
        <strain evidence="18 19">Hex-1 MGV</strain>
    </source>
</reference>
<evidence type="ECO:0000256" key="13">
    <source>
        <dbReference type="ARBA" id="ARBA00023264"/>
    </source>
</evidence>
<dbReference type="PANTHER" id="PTHR14269">
    <property type="entry name" value="CDP-DIACYLGLYCEROL--GLYCEROL-3-PHOSPHATE 3-PHOSPHATIDYLTRANSFERASE-RELATED"/>
    <property type="match status" value="1"/>
</dbReference>
<evidence type="ECO:0000256" key="3">
    <source>
        <dbReference type="ARBA" id="ARBA00010441"/>
    </source>
</evidence>
<accession>A0A2S8FZN5</accession>
<dbReference type="PANTHER" id="PTHR14269:SF62">
    <property type="entry name" value="CDP-DIACYLGLYCEROL--GLYCEROL-3-PHOSPHATE 3-PHOSPHATIDYLTRANSFERASE 1, CHLOROPLASTIC"/>
    <property type="match status" value="1"/>
</dbReference>
<evidence type="ECO:0000256" key="11">
    <source>
        <dbReference type="ARBA" id="ARBA00023136"/>
    </source>
</evidence>
<evidence type="ECO:0000256" key="10">
    <source>
        <dbReference type="ARBA" id="ARBA00023098"/>
    </source>
</evidence>
<dbReference type="OrthoDB" id="9796672at2"/>
<comment type="subcellular location">
    <subcellularLocation>
        <location evidence="1">Membrane</location>
        <topology evidence="1">Multi-pass membrane protein</topology>
    </subcellularLocation>
</comment>
<keyword evidence="9 17" id="KW-1133">Transmembrane helix</keyword>
<evidence type="ECO:0000256" key="2">
    <source>
        <dbReference type="ARBA" id="ARBA00005042"/>
    </source>
</evidence>
<evidence type="ECO:0000256" key="6">
    <source>
        <dbReference type="ARBA" id="ARBA00022516"/>
    </source>
</evidence>
<feature type="transmembrane region" description="Helical" evidence="17">
    <location>
        <begin position="171"/>
        <end position="195"/>
    </location>
</feature>
<protein>
    <recommendedName>
        <fullName evidence="5 15">CDP-diacylglycerol--glycerol-3-phosphate 3-phosphatidyltransferase</fullName>
        <ecNumber evidence="4 15">2.7.8.5</ecNumber>
    </recommendedName>
</protein>
<feature type="transmembrane region" description="Helical" evidence="17">
    <location>
        <begin position="71"/>
        <end position="90"/>
    </location>
</feature>
<dbReference type="NCBIfam" id="TIGR00560">
    <property type="entry name" value="pgsA"/>
    <property type="match status" value="1"/>
</dbReference>
<dbReference type="GO" id="GO:0046474">
    <property type="term" value="P:glycerophospholipid biosynthetic process"/>
    <property type="evidence" value="ECO:0007669"/>
    <property type="project" value="TreeGrafter"/>
</dbReference>
<dbReference type="EMBL" id="PUHY01000005">
    <property type="protein sequence ID" value="PQO37643.1"/>
    <property type="molecule type" value="Genomic_DNA"/>
</dbReference>
<sequence length="210" mass="23043">MSDKPIPSNVIVNVPNTLTGIRFILSIVAFVLLPLNMIWGALAIFIVAVSTDWIDGYWARRYNQVTQFGRIFDPFVDKIIICGTFVFLVALPGSGIAAWVAVVIMGREMLVTVIRSFVEQHGGDFSANWPGKWKMVLQCASAILSMITLATDEGQGITTWYGLAGLDATWFVYLFNLILWGTIGLTLASGTIYIGDALRFIRSGKLSSSP</sequence>
<dbReference type="InterPro" id="IPR050324">
    <property type="entry name" value="CDP-alcohol_PTase-I"/>
</dbReference>
<gene>
    <name evidence="18" type="primary">pgsA</name>
    <name evidence="18" type="ORF">C5Y83_06775</name>
</gene>
<keyword evidence="11 17" id="KW-0472">Membrane</keyword>
<dbReference type="Pfam" id="PF01066">
    <property type="entry name" value="CDP-OH_P_transf"/>
    <property type="match status" value="1"/>
</dbReference>
<keyword evidence="8 17" id="KW-0812">Transmembrane</keyword>
<evidence type="ECO:0000256" key="5">
    <source>
        <dbReference type="ARBA" id="ARBA00014944"/>
    </source>
</evidence>
<dbReference type="RefSeq" id="WP_105328892.1">
    <property type="nucleotide sequence ID" value="NZ_PUHY01000005.1"/>
</dbReference>
<evidence type="ECO:0000256" key="7">
    <source>
        <dbReference type="ARBA" id="ARBA00022679"/>
    </source>
</evidence>
<dbReference type="InterPro" id="IPR004570">
    <property type="entry name" value="Phosphatidylglycerol_P_synth"/>
</dbReference>